<proteinExistence type="inferred from homology"/>
<dbReference type="GO" id="GO:0006436">
    <property type="term" value="P:tryptophanyl-tRNA aminoacylation"/>
    <property type="evidence" value="ECO:0007669"/>
    <property type="project" value="UniProtKB-UniRule"/>
</dbReference>
<dbReference type="KEGG" id="bsto:C0V70_16100"/>
<evidence type="ECO:0000256" key="1">
    <source>
        <dbReference type="ARBA" id="ARBA00005594"/>
    </source>
</evidence>
<sequence length="364" mass="41017">MSKKICLTGVKPTGMPHLGNYIGAIKPAIEMANSGEYDSYYFIADYHSLIGVHDAKLLRNYIYEVAATWLAMGLDPKKVTLYKQSDVPEILELNWIVNCFTSKGLMNRAHAYKAMVQANEEEQRDKDAGVNMGLFSYPVLMACDIMILNADVVPVGADQLQHIEIARDIAHSFNSNYVPGYEKIRKNLDHEKNTKSLAEFIRTNDKTKDVAFLNPPKAIVAEGNKLLVGLDGRKMSKSYNNHIPLFSTEKELQKLINRITTDSSGPTEPKNPDDSLIFDFYQTFATKEQTEDLRARYLRGIGWGEAKADLLNVLNNTLKGPRDIYNELMADTKKIDAILEEGAQRVRPKSRELIRNIKNTIGVN</sequence>
<dbReference type="Gene3D" id="3.40.50.620">
    <property type="entry name" value="HUPs"/>
    <property type="match status" value="1"/>
</dbReference>
<keyword evidence="5 10" id="KW-0067">ATP-binding</keyword>
<dbReference type="RefSeq" id="WP_102244892.1">
    <property type="nucleotide sequence ID" value="NZ_CP025704.1"/>
</dbReference>
<dbReference type="NCBIfam" id="TIGR00233">
    <property type="entry name" value="trpS"/>
    <property type="match status" value="1"/>
</dbReference>
<dbReference type="PANTHER" id="PTHR43766">
    <property type="entry name" value="TRYPTOPHAN--TRNA LIGASE, MITOCHONDRIAL"/>
    <property type="match status" value="1"/>
</dbReference>
<dbReference type="AlphaFoldDB" id="A0A2K9NVQ8"/>
<dbReference type="EC" id="6.1.1.2" evidence="2 9"/>
<dbReference type="InterPro" id="IPR050203">
    <property type="entry name" value="Trp-tRNA_synthetase"/>
</dbReference>
<keyword evidence="12" id="KW-1185">Reference proteome</keyword>
<accession>A0A2K9NVQ8</accession>
<dbReference type="EMBL" id="CP025704">
    <property type="protein sequence ID" value="AUN99601.1"/>
    <property type="molecule type" value="Genomic_DNA"/>
</dbReference>
<evidence type="ECO:0000256" key="9">
    <source>
        <dbReference type="NCBIfam" id="TIGR00233"/>
    </source>
</evidence>
<evidence type="ECO:0000313" key="12">
    <source>
        <dbReference type="Proteomes" id="UP000235584"/>
    </source>
</evidence>
<dbReference type="SUPFAM" id="SSF52374">
    <property type="entry name" value="Nucleotidylyl transferase"/>
    <property type="match status" value="1"/>
</dbReference>
<protein>
    <recommendedName>
        <fullName evidence="2 9">Tryptophan--tRNA ligase</fullName>
        <ecNumber evidence="2 9">6.1.1.2</ecNumber>
    </recommendedName>
</protein>
<keyword evidence="4 10" id="KW-0547">Nucleotide-binding</keyword>
<keyword evidence="6 10" id="KW-0648">Protein biosynthesis</keyword>
<evidence type="ECO:0000256" key="10">
    <source>
        <dbReference type="RuleBase" id="RU363036"/>
    </source>
</evidence>
<dbReference type="CDD" id="cd00806">
    <property type="entry name" value="TrpRS_core"/>
    <property type="match status" value="1"/>
</dbReference>
<dbReference type="PRINTS" id="PR01039">
    <property type="entry name" value="TRNASYNTHTRP"/>
</dbReference>
<dbReference type="Proteomes" id="UP000235584">
    <property type="component" value="Chromosome"/>
</dbReference>
<keyword evidence="3 10" id="KW-0436">Ligase</keyword>
<reference evidence="11 12" key="1">
    <citation type="submission" date="2018-01" db="EMBL/GenBank/DDBJ databases">
        <title>Complete genome sequence of Bacteriovorax stolpii DSM12778.</title>
        <authorList>
            <person name="Tang B."/>
            <person name="Chang J."/>
        </authorList>
    </citation>
    <scope>NUCLEOTIDE SEQUENCE [LARGE SCALE GENOMIC DNA]</scope>
    <source>
        <strain evidence="11 12">DSM 12778</strain>
    </source>
</reference>
<evidence type="ECO:0000313" key="11">
    <source>
        <dbReference type="EMBL" id="AUN99601.1"/>
    </source>
</evidence>
<evidence type="ECO:0000256" key="8">
    <source>
        <dbReference type="ARBA" id="ARBA00049929"/>
    </source>
</evidence>
<dbReference type="Gene3D" id="1.10.240.10">
    <property type="entry name" value="Tyrosyl-Transfer RNA Synthetase"/>
    <property type="match status" value="1"/>
</dbReference>
<keyword evidence="7 10" id="KW-0030">Aminoacyl-tRNA synthetase</keyword>
<dbReference type="PROSITE" id="PS00178">
    <property type="entry name" value="AA_TRNA_LIGASE_I"/>
    <property type="match status" value="1"/>
</dbReference>
<dbReference type="PANTHER" id="PTHR43766:SF1">
    <property type="entry name" value="TRYPTOPHAN--TRNA LIGASE, MITOCHONDRIAL"/>
    <property type="match status" value="1"/>
</dbReference>
<name>A0A2K9NVQ8_BACTC</name>
<dbReference type="GO" id="GO:0005829">
    <property type="term" value="C:cytosol"/>
    <property type="evidence" value="ECO:0007669"/>
    <property type="project" value="TreeGrafter"/>
</dbReference>
<gene>
    <name evidence="11" type="primary">trpS</name>
    <name evidence="11" type="ORF">C0V70_16100</name>
</gene>
<organism evidence="11 12">
    <name type="scientific">Bacteriovorax stolpii</name>
    <name type="common">Bdellovibrio stolpii</name>
    <dbReference type="NCBI Taxonomy" id="960"/>
    <lineage>
        <taxon>Bacteria</taxon>
        <taxon>Pseudomonadati</taxon>
        <taxon>Bdellovibrionota</taxon>
        <taxon>Bacteriovoracia</taxon>
        <taxon>Bacteriovoracales</taxon>
        <taxon>Bacteriovoracaceae</taxon>
        <taxon>Bacteriovorax</taxon>
    </lineage>
</organism>
<dbReference type="OrthoDB" id="9801042at2"/>
<dbReference type="InterPro" id="IPR002306">
    <property type="entry name" value="Trp-tRNA-ligase"/>
</dbReference>
<dbReference type="InterPro" id="IPR001412">
    <property type="entry name" value="aa-tRNA-synth_I_CS"/>
</dbReference>
<evidence type="ECO:0000256" key="4">
    <source>
        <dbReference type="ARBA" id="ARBA00022741"/>
    </source>
</evidence>
<evidence type="ECO:0000256" key="2">
    <source>
        <dbReference type="ARBA" id="ARBA00013161"/>
    </source>
</evidence>
<evidence type="ECO:0000256" key="7">
    <source>
        <dbReference type="ARBA" id="ARBA00023146"/>
    </source>
</evidence>
<evidence type="ECO:0000256" key="5">
    <source>
        <dbReference type="ARBA" id="ARBA00022840"/>
    </source>
</evidence>
<dbReference type="FunFam" id="1.10.240.10:FF:000005">
    <property type="entry name" value="Tryptophan--tRNA ligase"/>
    <property type="match status" value="1"/>
</dbReference>
<dbReference type="InterPro" id="IPR002305">
    <property type="entry name" value="aa-tRNA-synth_Ic"/>
</dbReference>
<evidence type="ECO:0000256" key="3">
    <source>
        <dbReference type="ARBA" id="ARBA00022598"/>
    </source>
</evidence>
<dbReference type="GO" id="GO:0005524">
    <property type="term" value="F:ATP binding"/>
    <property type="evidence" value="ECO:0007669"/>
    <property type="project" value="UniProtKB-KW"/>
</dbReference>
<comment type="catalytic activity">
    <reaction evidence="8">
        <text>tRNA(Trp) + L-tryptophan + ATP = L-tryptophyl-tRNA(Trp) + AMP + diphosphate + H(+)</text>
        <dbReference type="Rhea" id="RHEA:24080"/>
        <dbReference type="Rhea" id="RHEA-COMP:9671"/>
        <dbReference type="Rhea" id="RHEA-COMP:9705"/>
        <dbReference type="ChEBI" id="CHEBI:15378"/>
        <dbReference type="ChEBI" id="CHEBI:30616"/>
        <dbReference type="ChEBI" id="CHEBI:33019"/>
        <dbReference type="ChEBI" id="CHEBI:57912"/>
        <dbReference type="ChEBI" id="CHEBI:78442"/>
        <dbReference type="ChEBI" id="CHEBI:78535"/>
        <dbReference type="ChEBI" id="CHEBI:456215"/>
        <dbReference type="EC" id="6.1.1.2"/>
    </reaction>
</comment>
<dbReference type="GO" id="GO:0004830">
    <property type="term" value="F:tryptophan-tRNA ligase activity"/>
    <property type="evidence" value="ECO:0007669"/>
    <property type="project" value="UniProtKB-UniRule"/>
</dbReference>
<dbReference type="Pfam" id="PF00579">
    <property type="entry name" value="tRNA-synt_1b"/>
    <property type="match status" value="1"/>
</dbReference>
<comment type="similarity">
    <text evidence="1 10">Belongs to the class-I aminoacyl-tRNA synthetase family.</text>
</comment>
<evidence type="ECO:0000256" key="6">
    <source>
        <dbReference type="ARBA" id="ARBA00022917"/>
    </source>
</evidence>
<dbReference type="InterPro" id="IPR014729">
    <property type="entry name" value="Rossmann-like_a/b/a_fold"/>
</dbReference>